<sequence>MPPGRPPMIPTDALTSRDPSAHCNLHGINTTDVPCVPPWANTAMYLTTGLFSFSAVGILRNLKSCKTASNNPFRQRNIPRLAQSILAFNRWSSSTGGYPSAQPASFQCQGVNKGKKRESVLEESSNHSPKRALNNHQSNSPMASTSQGRVNTVEMEQMTLGELFVERQLAEAQFDECKRNPADAPSRREDFVAGRPTIPESTLLKEKFVMAETLEPMKEVHDLQFQCPNSEMLSFLKRHYSDANKAVQSLTLIDEVSWHHDRIYVPESLRI</sequence>
<feature type="region of interest" description="Disordered" evidence="1">
    <location>
        <begin position="99"/>
        <end position="148"/>
    </location>
</feature>
<evidence type="ECO:0000313" key="2">
    <source>
        <dbReference type="EMBL" id="KAA1091895.1"/>
    </source>
</evidence>
<comment type="caution">
    <text evidence="2">The sequence shown here is derived from an EMBL/GenBank/DDBJ whole genome shotgun (WGS) entry which is preliminary data.</text>
</comment>
<dbReference type="Proteomes" id="UP000325313">
    <property type="component" value="Unassembled WGS sequence"/>
</dbReference>
<accession>A0A5B0NRM9</accession>
<evidence type="ECO:0000256" key="1">
    <source>
        <dbReference type="SAM" id="MobiDB-lite"/>
    </source>
</evidence>
<feature type="compositionally biased region" description="Polar residues" evidence="1">
    <location>
        <begin position="134"/>
        <end position="148"/>
    </location>
</feature>
<name>A0A5B0NRM9_PUCGR</name>
<proteinExistence type="predicted"/>
<organism evidence="2 3">
    <name type="scientific">Puccinia graminis f. sp. tritici</name>
    <dbReference type="NCBI Taxonomy" id="56615"/>
    <lineage>
        <taxon>Eukaryota</taxon>
        <taxon>Fungi</taxon>
        <taxon>Dikarya</taxon>
        <taxon>Basidiomycota</taxon>
        <taxon>Pucciniomycotina</taxon>
        <taxon>Pucciniomycetes</taxon>
        <taxon>Pucciniales</taxon>
        <taxon>Pucciniaceae</taxon>
        <taxon>Puccinia</taxon>
    </lineage>
</organism>
<evidence type="ECO:0000313" key="3">
    <source>
        <dbReference type="Proteomes" id="UP000325313"/>
    </source>
</evidence>
<dbReference type="AlphaFoldDB" id="A0A5B0NRM9"/>
<protein>
    <submittedName>
        <fullName evidence="2">Uncharacterized protein</fullName>
    </submittedName>
</protein>
<gene>
    <name evidence="2" type="ORF">PGTUg99_000175</name>
</gene>
<reference evidence="2 3" key="1">
    <citation type="submission" date="2019-05" db="EMBL/GenBank/DDBJ databases">
        <title>Emergence of the Ug99 lineage of the wheat stem rust pathogen through somatic hybridization.</title>
        <authorList>
            <person name="Li F."/>
            <person name="Upadhyaya N.M."/>
            <person name="Sperschneider J."/>
            <person name="Matny O."/>
            <person name="Nguyen-Phuc H."/>
            <person name="Mago R."/>
            <person name="Raley C."/>
            <person name="Miller M.E."/>
            <person name="Silverstein K.A.T."/>
            <person name="Henningsen E."/>
            <person name="Hirsch C.D."/>
            <person name="Visser B."/>
            <person name="Pretorius Z.A."/>
            <person name="Steffenson B.J."/>
            <person name="Schwessinger B."/>
            <person name="Dodds P.N."/>
            <person name="Figueroa M."/>
        </authorList>
    </citation>
    <scope>NUCLEOTIDE SEQUENCE [LARGE SCALE GENOMIC DNA]</scope>
    <source>
        <strain evidence="2 3">Ug99</strain>
    </source>
</reference>
<dbReference type="EMBL" id="VDEP01000380">
    <property type="protein sequence ID" value="KAA1091895.1"/>
    <property type="molecule type" value="Genomic_DNA"/>
</dbReference>
<feature type="compositionally biased region" description="Polar residues" evidence="1">
    <location>
        <begin position="99"/>
        <end position="110"/>
    </location>
</feature>